<dbReference type="eggNOG" id="COG3223">
    <property type="taxonomic scope" value="Bacteria"/>
</dbReference>
<reference evidence="8 9" key="1">
    <citation type="submission" date="2014-08" db="EMBL/GenBank/DDBJ databases">
        <title>Comparative genomics of the Paenibacillus odorifer group.</title>
        <authorList>
            <person name="den Bakker H.C."/>
            <person name="Tsai Y.-C."/>
            <person name="Martin N."/>
            <person name="Korlach J."/>
            <person name="Wiedmann M."/>
        </authorList>
    </citation>
    <scope>NUCLEOTIDE SEQUENCE [LARGE SCALE GENOMIC DNA]</scope>
    <source>
        <strain evidence="8 9">DSM 1735</strain>
    </source>
</reference>
<evidence type="ECO:0000256" key="3">
    <source>
        <dbReference type="ARBA" id="ARBA00022475"/>
    </source>
</evidence>
<dbReference type="PIRSF" id="PIRSF029598">
    <property type="entry name" value="PsiE"/>
    <property type="match status" value="1"/>
</dbReference>
<dbReference type="KEGG" id="pdu:PDUR_13015"/>
<dbReference type="Pfam" id="PF06146">
    <property type="entry name" value="PsiE"/>
    <property type="match status" value="1"/>
</dbReference>
<dbReference type="GO" id="GO:0005886">
    <property type="term" value="C:plasma membrane"/>
    <property type="evidence" value="ECO:0007669"/>
    <property type="project" value="UniProtKB-SubCell"/>
</dbReference>
<evidence type="ECO:0000256" key="7">
    <source>
        <dbReference type="HAMAP-Rule" id="MF_01048"/>
    </source>
</evidence>
<dbReference type="AlphaFoldDB" id="A0A089HNN7"/>
<evidence type="ECO:0000256" key="6">
    <source>
        <dbReference type="ARBA" id="ARBA00023136"/>
    </source>
</evidence>
<keyword evidence="6 7" id="KW-0472">Membrane</keyword>
<sequence length="135" mass="15569">MKTKNNIAYIPIILQWTLNAALVVLAIILVILLGKETIYIFGFINDGEHLTKIDLLEALLIYFLYFEFIALIIKYFEAHYHFPLRYFVYIGITAMIRLIIVDHESPSDTLIYSGAILVLVVTLYIANSKLLKRES</sequence>
<dbReference type="HAMAP" id="MF_01048">
    <property type="entry name" value="PsiE"/>
    <property type="match status" value="1"/>
</dbReference>
<feature type="transmembrane region" description="Helical" evidence="7">
    <location>
        <begin position="53"/>
        <end position="72"/>
    </location>
</feature>
<dbReference type="Proteomes" id="UP000029409">
    <property type="component" value="Chromosome"/>
</dbReference>
<feature type="transmembrane region" description="Helical" evidence="7">
    <location>
        <begin position="84"/>
        <end position="103"/>
    </location>
</feature>
<dbReference type="NCBIfam" id="NF002765">
    <property type="entry name" value="PRK02833.1-3"/>
    <property type="match status" value="1"/>
</dbReference>
<name>A0A089HNN7_PAEDU</name>
<dbReference type="OrthoDB" id="9792470at2"/>
<dbReference type="InterPro" id="IPR020948">
    <property type="entry name" value="P_starv_induced_PsiE-like"/>
</dbReference>
<evidence type="ECO:0000256" key="1">
    <source>
        <dbReference type="ARBA" id="ARBA00004429"/>
    </source>
</evidence>
<dbReference type="RefSeq" id="WP_042206558.1">
    <property type="nucleotide sequence ID" value="NZ_CP009288.1"/>
</dbReference>
<evidence type="ECO:0000256" key="2">
    <source>
        <dbReference type="ARBA" id="ARBA00005632"/>
    </source>
</evidence>
<dbReference type="PANTHER" id="PTHR37819:SF1">
    <property type="entry name" value="PROTEIN PSIE"/>
    <property type="match status" value="1"/>
</dbReference>
<accession>A0A089HNN7</accession>
<evidence type="ECO:0000256" key="4">
    <source>
        <dbReference type="ARBA" id="ARBA00022692"/>
    </source>
</evidence>
<dbReference type="STRING" id="44251.PDUR_13015"/>
<comment type="subcellular location">
    <subcellularLocation>
        <location evidence="1">Cell inner membrane</location>
        <topology evidence="1">Multi-pass membrane protein</topology>
    </subcellularLocation>
    <subcellularLocation>
        <location evidence="7">Cell membrane</location>
        <topology evidence="7">Multi-pass membrane protein</topology>
    </subcellularLocation>
</comment>
<keyword evidence="5 7" id="KW-1133">Transmembrane helix</keyword>
<feature type="transmembrane region" description="Helical" evidence="7">
    <location>
        <begin position="109"/>
        <end position="126"/>
    </location>
</feature>
<keyword evidence="4 7" id="KW-0812">Transmembrane</keyword>
<keyword evidence="9" id="KW-1185">Reference proteome</keyword>
<comment type="similarity">
    <text evidence="2 7">Belongs to the PsiE family.</text>
</comment>
<gene>
    <name evidence="7" type="primary">psiE</name>
    <name evidence="8" type="ORF">PDUR_13015</name>
</gene>
<evidence type="ECO:0000313" key="8">
    <source>
        <dbReference type="EMBL" id="AIQ12722.1"/>
    </source>
</evidence>
<organism evidence="8 9">
    <name type="scientific">Paenibacillus durus</name>
    <name type="common">Paenibacillus azotofixans</name>
    <dbReference type="NCBI Taxonomy" id="44251"/>
    <lineage>
        <taxon>Bacteria</taxon>
        <taxon>Bacillati</taxon>
        <taxon>Bacillota</taxon>
        <taxon>Bacilli</taxon>
        <taxon>Bacillales</taxon>
        <taxon>Paenibacillaceae</taxon>
        <taxon>Paenibacillus</taxon>
    </lineage>
</organism>
<evidence type="ECO:0000313" key="9">
    <source>
        <dbReference type="Proteomes" id="UP000029409"/>
    </source>
</evidence>
<dbReference type="InterPro" id="IPR009315">
    <property type="entry name" value="P_starv_induced_PsiE"/>
</dbReference>
<dbReference type="PANTHER" id="PTHR37819">
    <property type="entry name" value="PROTEIN PSIE"/>
    <property type="match status" value="1"/>
</dbReference>
<dbReference type="GO" id="GO:0016036">
    <property type="term" value="P:cellular response to phosphate starvation"/>
    <property type="evidence" value="ECO:0007669"/>
    <property type="project" value="InterPro"/>
</dbReference>
<proteinExistence type="inferred from homology"/>
<keyword evidence="3 7" id="KW-1003">Cell membrane</keyword>
<evidence type="ECO:0000256" key="5">
    <source>
        <dbReference type="ARBA" id="ARBA00022989"/>
    </source>
</evidence>
<protein>
    <recommendedName>
        <fullName evidence="7">Protein PsiE homolog</fullName>
    </recommendedName>
</protein>
<feature type="transmembrane region" description="Helical" evidence="7">
    <location>
        <begin position="12"/>
        <end position="33"/>
    </location>
</feature>
<dbReference type="EMBL" id="CP009288">
    <property type="protein sequence ID" value="AIQ12722.1"/>
    <property type="molecule type" value="Genomic_DNA"/>
</dbReference>